<keyword evidence="5" id="KW-0274">FAD</keyword>
<evidence type="ECO:0000256" key="5">
    <source>
        <dbReference type="ARBA" id="ARBA00022827"/>
    </source>
</evidence>
<evidence type="ECO:0000313" key="9">
    <source>
        <dbReference type="EMBL" id="MDT0498512.1"/>
    </source>
</evidence>
<dbReference type="GO" id="GO:0016491">
    <property type="term" value="F:oxidoreductase activity"/>
    <property type="evidence" value="ECO:0007669"/>
    <property type="project" value="UniProtKB-KW"/>
</dbReference>
<sequence>MNDYDLAIVGGGLVGASLAVALHGSGLRVALIEAAAPPVADAAWDERCIGLNEATRRIFDSLGVWGAMRGDAEAIAATHVSEQGRFGVARFHASEAGLDALGYNTPLRSIHGSLLQRVRDSGAAILLCPARVDEVQVDGEHVHLHGTALDGGLRARLLVAADGARSPIRQSFGIATEAHDYAQTAIVSSVRTQREHAGIAHERFTPDGPIAVLPRPGRVCTVVWTVPTDVAERLLALSEAAFLQALQAAFGHRLGQFSALGRRGAYPLTRVLSTRLVAERTVFVGNAAQTLHPVVAQGFNLGLRDVATLADLLPDYSDPGCAALLHAYVDRRRDDRRQAADFTDGLVRLFSNRVPGLGELRHFGLSALNLSGPLKRRMLQRSLGFGAHTPAAARDRA</sequence>
<dbReference type="EC" id="1.14.13.-" evidence="9"/>
<dbReference type="RefSeq" id="WP_311365924.1">
    <property type="nucleotide sequence ID" value="NZ_JAVRIC010000022.1"/>
</dbReference>
<dbReference type="SUPFAM" id="SSF51905">
    <property type="entry name" value="FAD/NAD(P)-binding domain"/>
    <property type="match status" value="1"/>
</dbReference>
<name>A0ABU2WKW7_9GAMM</name>
<evidence type="ECO:0000256" key="1">
    <source>
        <dbReference type="ARBA" id="ARBA00001974"/>
    </source>
</evidence>
<comment type="similarity">
    <text evidence="3">Belongs to the UbiH/COQ6 family.</text>
</comment>
<gene>
    <name evidence="9" type="primary">ubiH</name>
    <name evidence="9" type="synonym">visB</name>
    <name evidence="9" type="ORF">RM530_14265</name>
</gene>
<evidence type="ECO:0000256" key="7">
    <source>
        <dbReference type="ARBA" id="ARBA00023033"/>
    </source>
</evidence>
<keyword evidence="7" id="KW-0503">Monooxygenase</keyword>
<comment type="cofactor">
    <cofactor evidence="1">
        <name>FAD</name>
        <dbReference type="ChEBI" id="CHEBI:57692"/>
    </cofactor>
</comment>
<dbReference type="InterPro" id="IPR051205">
    <property type="entry name" value="UbiH/COQ6_monooxygenase"/>
</dbReference>
<dbReference type="InterPro" id="IPR010971">
    <property type="entry name" value="UbiH/COQ6"/>
</dbReference>
<dbReference type="PANTHER" id="PTHR43876:SF8">
    <property type="entry name" value="2-OCTAPRENYL-6-METHOXYPHENOL HYDROXYLASE"/>
    <property type="match status" value="1"/>
</dbReference>
<keyword evidence="6 9" id="KW-0560">Oxidoreductase</keyword>
<comment type="pathway">
    <text evidence="2">Cofactor biosynthesis; ubiquinone biosynthesis.</text>
</comment>
<dbReference type="InterPro" id="IPR036188">
    <property type="entry name" value="FAD/NAD-bd_sf"/>
</dbReference>
<dbReference type="Gene3D" id="3.50.50.60">
    <property type="entry name" value="FAD/NAD(P)-binding domain"/>
    <property type="match status" value="2"/>
</dbReference>
<evidence type="ECO:0000256" key="6">
    <source>
        <dbReference type="ARBA" id="ARBA00023002"/>
    </source>
</evidence>
<dbReference type="Pfam" id="PF01494">
    <property type="entry name" value="FAD_binding_3"/>
    <property type="match status" value="1"/>
</dbReference>
<protein>
    <submittedName>
        <fullName evidence="9">2-octaprenyl-6-methoxyphenyl hydroxylase</fullName>
        <ecNumber evidence="9">1.14.13.-</ecNumber>
    </submittedName>
</protein>
<keyword evidence="4" id="KW-0285">Flavoprotein</keyword>
<comment type="caution">
    <text evidence="9">The sequence shown here is derived from an EMBL/GenBank/DDBJ whole genome shotgun (WGS) entry which is preliminary data.</text>
</comment>
<evidence type="ECO:0000313" key="10">
    <source>
        <dbReference type="Proteomes" id="UP001254608"/>
    </source>
</evidence>
<accession>A0ABU2WKW7</accession>
<dbReference type="NCBIfam" id="TIGR01988">
    <property type="entry name" value="Ubi-OHases"/>
    <property type="match status" value="1"/>
</dbReference>
<dbReference type="PANTHER" id="PTHR43876">
    <property type="entry name" value="UBIQUINONE BIOSYNTHESIS MONOOXYGENASE COQ6, MITOCHONDRIAL"/>
    <property type="match status" value="1"/>
</dbReference>
<proteinExistence type="inferred from homology"/>
<dbReference type="PRINTS" id="PR00420">
    <property type="entry name" value="RNGMNOXGNASE"/>
</dbReference>
<evidence type="ECO:0000256" key="2">
    <source>
        <dbReference type="ARBA" id="ARBA00004749"/>
    </source>
</evidence>
<evidence type="ECO:0000256" key="4">
    <source>
        <dbReference type="ARBA" id="ARBA00022630"/>
    </source>
</evidence>
<evidence type="ECO:0000259" key="8">
    <source>
        <dbReference type="Pfam" id="PF01494"/>
    </source>
</evidence>
<dbReference type="NCBIfam" id="NF004356">
    <property type="entry name" value="PRK05732.1"/>
    <property type="match status" value="1"/>
</dbReference>
<evidence type="ECO:0000256" key="3">
    <source>
        <dbReference type="ARBA" id="ARBA00005349"/>
    </source>
</evidence>
<dbReference type="EMBL" id="JAVRIC010000022">
    <property type="protein sequence ID" value="MDT0498512.1"/>
    <property type="molecule type" value="Genomic_DNA"/>
</dbReference>
<feature type="domain" description="FAD-binding" evidence="8">
    <location>
        <begin position="4"/>
        <end position="342"/>
    </location>
</feature>
<dbReference type="Proteomes" id="UP001254608">
    <property type="component" value="Unassembled WGS sequence"/>
</dbReference>
<dbReference type="InterPro" id="IPR002938">
    <property type="entry name" value="FAD-bd"/>
</dbReference>
<reference evidence="9 10" key="1">
    <citation type="submission" date="2023-09" db="EMBL/GenBank/DDBJ databases">
        <authorList>
            <person name="Rey-Velasco X."/>
        </authorList>
    </citation>
    <scope>NUCLEOTIDE SEQUENCE [LARGE SCALE GENOMIC DNA]</scope>
    <source>
        <strain evidence="9 10">W345</strain>
    </source>
</reference>
<organism evidence="9 10">
    <name type="scientific">Banduia mediterranea</name>
    <dbReference type="NCBI Taxonomy" id="3075609"/>
    <lineage>
        <taxon>Bacteria</taxon>
        <taxon>Pseudomonadati</taxon>
        <taxon>Pseudomonadota</taxon>
        <taxon>Gammaproteobacteria</taxon>
        <taxon>Nevskiales</taxon>
        <taxon>Algiphilaceae</taxon>
        <taxon>Banduia</taxon>
    </lineage>
</organism>
<keyword evidence="10" id="KW-1185">Reference proteome</keyword>